<dbReference type="InterPro" id="IPR018764">
    <property type="entry name" value="RskA_C"/>
</dbReference>
<keyword evidence="1" id="KW-0472">Membrane</keyword>
<dbReference type="EMBL" id="JAMFLX010000014">
    <property type="protein sequence ID" value="MCL6270532.1"/>
    <property type="molecule type" value="Genomic_DNA"/>
</dbReference>
<feature type="transmembrane region" description="Helical" evidence="1">
    <location>
        <begin position="88"/>
        <end position="109"/>
    </location>
</feature>
<keyword evidence="4" id="KW-1185">Reference proteome</keyword>
<gene>
    <name evidence="3" type="ORF">M3P05_11420</name>
</gene>
<dbReference type="PANTHER" id="PTHR37461">
    <property type="entry name" value="ANTI-SIGMA-K FACTOR RSKA"/>
    <property type="match status" value="1"/>
</dbReference>
<dbReference type="InterPro" id="IPR051474">
    <property type="entry name" value="Anti-sigma-K/W_factor"/>
</dbReference>
<keyword evidence="1" id="KW-1133">Transmembrane helix</keyword>
<sequence length="234" mass="26043">MSEWNLSDPDQRSQAAADYVLGLLDKTEKARFEALLAMSHDAQQDVQHWQDHLDILNDQLEPVKPPARVWKKISEATKPASFWSNLRFWQGLGASGFAAAMVLAVTFWITPPGTPGAMDYVYVVQGEGSQTEWIVNASLEKNMVYVEAVKPDELPEGKVCELWLMVAGREPVSLGLLPKQGIHRIPIDPEWREAVENSPLVITLEGMQGAPNGYDMGPVITKGQWTPINKHNSI</sequence>
<dbReference type="Proteomes" id="UP001203338">
    <property type="component" value="Unassembled WGS sequence"/>
</dbReference>
<reference evidence="3 4" key="1">
    <citation type="submission" date="2022-05" db="EMBL/GenBank/DDBJ databases">
        <authorList>
            <person name="Park J.-S."/>
        </authorList>
    </citation>
    <scope>NUCLEOTIDE SEQUENCE [LARGE SCALE GENOMIC DNA]</scope>
    <source>
        <strain evidence="3 4">2012CJ34-2</strain>
    </source>
</reference>
<name>A0ABT0PIF1_9GAMM</name>
<protein>
    <submittedName>
        <fullName evidence="3">Anti-sigma factor</fullName>
    </submittedName>
</protein>
<keyword evidence="1" id="KW-0812">Transmembrane</keyword>
<feature type="domain" description="Anti-sigma K factor RskA C-terminal" evidence="2">
    <location>
        <begin position="98"/>
        <end position="212"/>
    </location>
</feature>
<accession>A0ABT0PIF1</accession>
<dbReference type="PANTHER" id="PTHR37461:SF1">
    <property type="entry name" value="ANTI-SIGMA-K FACTOR RSKA"/>
    <property type="match status" value="1"/>
</dbReference>
<organism evidence="3 4">
    <name type="scientific">Parendozoicomonas callyspongiae</name>
    <dbReference type="NCBI Taxonomy" id="2942213"/>
    <lineage>
        <taxon>Bacteria</taxon>
        <taxon>Pseudomonadati</taxon>
        <taxon>Pseudomonadota</taxon>
        <taxon>Gammaproteobacteria</taxon>
        <taxon>Oceanospirillales</taxon>
        <taxon>Endozoicomonadaceae</taxon>
        <taxon>Parendozoicomonas</taxon>
    </lineage>
</organism>
<evidence type="ECO:0000313" key="4">
    <source>
        <dbReference type="Proteomes" id="UP001203338"/>
    </source>
</evidence>
<evidence type="ECO:0000313" key="3">
    <source>
        <dbReference type="EMBL" id="MCL6270532.1"/>
    </source>
</evidence>
<proteinExistence type="predicted"/>
<evidence type="ECO:0000256" key="1">
    <source>
        <dbReference type="SAM" id="Phobius"/>
    </source>
</evidence>
<dbReference type="RefSeq" id="WP_249699769.1">
    <property type="nucleotide sequence ID" value="NZ_JAMFLX010000014.1"/>
</dbReference>
<dbReference type="Pfam" id="PF10099">
    <property type="entry name" value="RskA_C"/>
    <property type="match status" value="1"/>
</dbReference>
<evidence type="ECO:0000259" key="2">
    <source>
        <dbReference type="Pfam" id="PF10099"/>
    </source>
</evidence>
<comment type="caution">
    <text evidence="3">The sequence shown here is derived from an EMBL/GenBank/DDBJ whole genome shotgun (WGS) entry which is preliminary data.</text>
</comment>